<accession>A0ABT1YV77</accession>
<keyword evidence="2" id="KW-1185">Reference proteome</keyword>
<sequence>MKASKIISVLHRDIIEEIAVGTELFSIADIEEESGIFKKNASFVQHILSYYSEPFASNVEESRKKLLLLLIGFHNTLAVSDQMKLEKVLSGEGYVHENGSFRHIDEIGIEVVFEDSGVLKLDILEADKKPVHKKVYIRNIGDGYFSNVSIPVERYF</sequence>
<proteinExistence type="predicted"/>
<organism evidence="1 2">
    <name type="scientific">Paenibacillus radicis</name>
    <name type="common">ex Xue et al. 2023</name>
    <dbReference type="NCBI Taxonomy" id="2972489"/>
    <lineage>
        <taxon>Bacteria</taxon>
        <taxon>Bacillati</taxon>
        <taxon>Bacillota</taxon>
        <taxon>Bacilli</taxon>
        <taxon>Bacillales</taxon>
        <taxon>Paenibacillaceae</taxon>
        <taxon>Paenibacillus</taxon>
    </lineage>
</organism>
<evidence type="ECO:0000313" key="1">
    <source>
        <dbReference type="EMBL" id="MCR8636832.1"/>
    </source>
</evidence>
<name>A0ABT1YV77_9BACL</name>
<dbReference type="Proteomes" id="UP001300012">
    <property type="component" value="Unassembled WGS sequence"/>
</dbReference>
<evidence type="ECO:0000313" key="2">
    <source>
        <dbReference type="Proteomes" id="UP001300012"/>
    </source>
</evidence>
<protein>
    <submittedName>
        <fullName evidence="1">Uncharacterized protein</fullName>
    </submittedName>
</protein>
<comment type="caution">
    <text evidence="1">The sequence shown here is derived from an EMBL/GenBank/DDBJ whole genome shotgun (WGS) entry which is preliminary data.</text>
</comment>
<gene>
    <name evidence="1" type="ORF">NV381_37320</name>
</gene>
<reference evidence="1 2" key="1">
    <citation type="submission" date="2022-08" db="EMBL/GenBank/DDBJ databases">
        <title>Paenibacillus endoradicis sp. nov., Paenibacillus radicibacter sp. nov and Paenibacillus pararadicis sp. nov., three cold-adapted plant growth-promoting bacteria isolated from root of Larix gmelinii in Great Khingan.</title>
        <authorList>
            <person name="Xue H."/>
        </authorList>
    </citation>
    <scope>NUCLEOTIDE SEQUENCE [LARGE SCALE GENOMIC DNA]</scope>
    <source>
        <strain evidence="1 2">N5-1-1-5</strain>
    </source>
</reference>
<dbReference type="EMBL" id="JANQBD010000056">
    <property type="protein sequence ID" value="MCR8636832.1"/>
    <property type="molecule type" value="Genomic_DNA"/>
</dbReference>